<gene>
    <name evidence="1" type="ORF">H9661_12640</name>
</gene>
<keyword evidence="2" id="KW-1185">Reference proteome</keyword>
<name>A0ABR8PVP9_9CLOT</name>
<accession>A0ABR8PVP9</accession>
<reference evidence="1 2" key="1">
    <citation type="submission" date="2020-08" db="EMBL/GenBank/DDBJ databases">
        <title>A Genomic Blueprint of the Chicken Gut Microbiome.</title>
        <authorList>
            <person name="Gilroy R."/>
            <person name="Ravi A."/>
            <person name="Getino M."/>
            <person name="Pursley I."/>
            <person name="Horton D.L."/>
            <person name="Alikhan N.-F."/>
            <person name="Baker D."/>
            <person name="Gharbi K."/>
            <person name="Hall N."/>
            <person name="Watson M."/>
            <person name="Adriaenssens E.M."/>
            <person name="Foster-Nyarko E."/>
            <person name="Jarju S."/>
            <person name="Secka A."/>
            <person name="Antonio M."/>
            <person name="Oren A."/>
            <person name="Chaudhuri R."/>
            <person name="La Ragione R.M."/>
            <person name="Hildebrand F."/>
            <person name="Pallen M.J."/>
        </authorList>
    </citation>
    <scope>NUCLEOTIDE SEQUENCE [LARGE SCALE GENOMIC DNA]</scope>
    <source>
        <strain evidence="1 2">Sa3CVN1</strain>
    </source>
</reference>
<evidence type="ECO:0000313" key="2">
    <source>
        <dbReference type="Proteomes" id="UP000627781"/>
    </source>
</evidence>
<dbReference type="Proteomes" id="UP000627781">
    <property type="component" value="Unassembled WGS sequence"/>
</dbReference>
<dbReference type="RefSeq" id="WP_143317596.1">
    <property type="nucleotide sequence ID" value="NZ_JACSRA010000020.1"/>
</dbReference>
<sequence>MSKYSLKAYIDTETVSSIYESGQKIVIVKKNDGPEANIAWVTFNPFEINNVTWESEYGLYASNTQMQSGAIINTASYKIASVKNIYPFSNGVFGSPVVDSSLNDNEYGIINKARDYEHLTFGLAQNVIANSVVYEGNPINAKSVLYNQISSFIPHEKICIFIESKFDNGAVITHIRSNSLCLDFSVQPNIIIKYDKVIGEFVKLN</sequence>
<evidence type="ECO:0000313" key="1">
    <source>
        <dbReference type="EMBL" id="MBD7912204.1"/>
    </source>
</evidence>
<organism evidence="1 2">
    <name type="scientific">Clostridium cibarium</name>
    <dbReference type="NCBI Taxonomy" id="2762247"/>
    <lineage>
        <taxon>Bacteria</taxon>
        <taxon>Bacillati</taxon>
        <taxon>Bacillota</taxon>
        <taxon>Clostridia</taxon>
        <taxon>Eubacteriales</taxon>
        <taxon>Clostridiaceae</taxon>
        <taxon>Clostridium</taxon>
    </lineage>
</organism>
<dbReference type="EMBL" id="JACSRA010000020">
    <property type="protein sequence ID" value="MBD7912204.1"/>
    <property type="molecule type" value="Genomic_DNA"/>
</dbReference>
<protein>
    <submittedName>
        <fullName evidence="1">Uncharacterized protein</fullName>
    </submittedName>
</protein>
<comment type="caution">
    <text evidence="1">The sequence shown here is derived from an EMBL/GenBank/DDBJ whole genome shotgun (WGS) entry which is preliminary data.</text>
</comment>
<proteinExistence type="predicted"/>